<accession>A0A9N7NAZ5</accession>
<evidence type="ECO:0000313" key="7">
    <source>
        <dbReference type="Proteomes" id="UP001153555"/>
    </source>
</evidence>
<dbReference type="OrthoDB" id="10263824at2759"/>
<dbReference type="PANTHER" id="PTHR13693:SF77">
    <property type="entry name" value="8-AMINO-7-OXONONANOATE SYNTHASE"/>
    <property type="match status" value="1"/>
</dbReference>
<dbReference type="InterPro" id="IPR004839">
    <property type="entry name" value="Aminotransferase_I/II_large"/>
</dbReference>
<protein>
    <submittedName>
        <fullName evidence="6">Biotin F</fullName>
    </submittedName>
</protein>
<dbReference type="GO" id="GO:0016740">
    <property type="term" value="F:transferase activity"/>
    <property type="evidence" value="ECO:0007669"/>
    <property type="project" value="UniProtKB-KW"/>
</dbReference>
<evidence type="ECO:0000313" key="6">
    <source>
        <dbReference type="EMBL" id="CAA0826089.1"/>
    </source>
</evidence>
<sequence>MKVPTSKAQENMHHEAKSSYFDFPAWMYPWHFLRQLQLQSFPLVGKPLQDDRVAIFLDALIHSSIIDGIRLAEGQGNVVAFVYKSTCQMKKRVVVTDSLFSMDEDFSPMTELGKLRKKHGFLFVIDDAHATFVCGKNGGGAAEMFNCKNGIDICTGTLSKAAGCNGGFIAYREKWKFLTNYANVAIVVAKEEAWRRESILNRVHEFRALTEILVESDIISIVIGHENKGLQASRFLLRLGFHVTATRPSSVPQTRAG</sequence>
<feature type="domain" description="Aminotransferase class I/classII large" evidence="5">
    <location>
        <begin position="54"/>
        <end position="176"/>
    </location>
</feature>
<dbReference type="GO" id="GO:0030170">
    <property type="term" value="F:pyridoxal phosphate binding"/>
    <property type="evidence" value="ECO:0007669"/>
    <property type="project" value="InterPro"/>
</dbReference>
<dbReference type="EMBL" id="CACSLK010027109">
    <property type="protein sequence ID" value="CAA0826089.1"/>
    <property type="molecule type" value="Genomic_DNA"/>
</dbReference>
<evidence type="ECO:0000256" key="3">
    <source>
        <dbReference type="ARBA" id="ARBA00022679"/>
    </source>
</evidence>
<organism evidence="6 7">
    <name type="scientific">Striga hermonthica</name>
    <name type="common">Purple witchweed</name>
    <name type="synonym">Buchnera hermonthica</name>
    <dbReference type="NCBI Taxonomy" id="68872"/>
    <lineage>
        <taxon>Eukaryota</taxon>
        <taxon>Viridiplantae</taxon>
        <taxon>Streptophyta</taxon>
        <taxon>Embryophyta</taxon>
        <taxon>Tracheophyta</taxon>
        <taxon>Spermatophyta</taxon>
        <taxon>Magnoliopsida</taxon>
        <taxon>eudicotyledons</taxon>
        <taxon>Gunneridae</taxon>
        <taxon>Pentapetalae</taxon>
        <taxon>asterids</taxon>
        <taxon>lamiids</taxon>
        <taxon>Lamiales</taxon>
        <taxon>Orobanchaceae</taxon>
        <taxon>Buchnereae</taxon>
        <taxon>Striga</taxon>
    </lineage>
</organism>
<dbReference type="GO" id="GO:0009102">
    <property type="term" value="P:biotin biosynthetic process"/>
    <property type="evidence" value="ECO:0007669"/>
    <property type="project" value="TreeGrafter"/>
</dbReference>
<comment type="similarity">
    <text evidence="2">Belongs to the class-II pyridoxal-phosphate-dependent aminotransferase family. BioF subfamily.</text>
</comment>
<reference evidence="6" key="1">
    <citation type="submission" date="2019-12" db="EMBL/GenBank/DDBJ databases">
        <authorList>
            <person name="Scholes J."/>
        </authorList>
    </citation>
    <scope>NUCLEOTIDE SEQUENCE</scope>
</reference>
<evidence type="ECO:0000259" key="5">
    <source>
        <dbReference type="Pfam" id="PF00155"/>
    </source>
</evidence>
<dbReference type="InterPro" id="IPR015422">
    <property type="entry name" value="PyrdxlP-dep_Trfase_small"/>
</dbReference>
<keyword evidence="7" id="KW-1185">Reference proteome</keyword>
<dbReference type="Gene3D" id="3.90.1150.10">
    <property type="entry name" value="Aspartate Aminotransferase, domain 1"/>
    <property type="match status" value="1"/>
</dbReference>
<dbReference type="InterPro" id="IPR050087">
    <property type="entry name" value="AON_synthase_class-II"/>
</dbReference>
<keyword evidence="3" id="KW-0808">Transferase</keyword>
<dbReference type="Pfam" id="PF00155">
    <property type="entry name" value="Aminotran_1_2"/>
    <property type="match status" value="1"/>
</dbReference>
<evidence type="ECO:0000256" key="2">
    <source>
        <dbReference type="ARBA" id="ARBA00010008"/>
    </source>
</evidence>
<gene>
    <name evidence="6" type="ORF">SHERM_22579</name>
</gene>
<evidence type="ECO:0000256" key="1">
    <source>
        <dbReference type="ARBA" id="ARBA00001933"/>
    </source>
</evidence>
<dbReference type="InterPro" id="IPR015424">
    <property type="entry name" value="PyrdxlP-dep_Trfase"/>
</dbReference>
<name>A0A9N7NAZ5_STRHE</name>
<dbReference type="Proteomes" id="UP001153555">
    <property type="component" value="Unassembled WGS sequence"/>
</dbReference>
<dbReference type="SUPFAM" id="SSF53383">
    <property type="entry name" value="PLP-dependent transferases"/>
    <property type="match status" value="1"/>
</dbReference>
<comment type="caution">
    <text evidence="6">The sequence shown here is derived from an EMBL/GenBank/DDBJ whole genome shotgun (WGS) entry which is preliminary data.</text>
</comment>
<dbReference type="AlphaFoldDB" id="A0A9N7NAZ5"/>
<evidence type="ECO:0000256" key="4">
    <source>
        <dbReference type="ARBA" id="ARBA00022898"/>
    </source>
</evidence>
<dbReference type="Gene3D" id="3.40.640.10">
    <property type="entry name" value="Type I PLP-dependent aspartate aminotransferase-like (Major domain)"/>
    <property type="match status" value="1"/>
</dbReference>
<comment type="cofactor">
    <cofactor evidence="1">
        <name>pyridoxal 5'-phosphate</name>
        <dbReference type="ChEBI" id="CHEBI:597326"/>
    </cofactor>
</comment>
<proteinExistence type="inferred from homology"/>
<keyword evidence="4" id="KW-0663">Pyridoxal phosphate</keyword>
<dbReference type="InterPro" id="IPR015421">
    <property type="entry name" value="PyrdxlP-dep_Trfase_major"/>
</dbReference>
<dbReference type="PANTHER" id="PTHR13693">
    <property type="entry name" value="CLASS II AMINOTRANSFERASE/8-AMINO-7-OXONONANOATE SYNTHASE"/>
    <property type="match status" value="1"/>
</dbReference>